<evidence type="ECO:0000256" key="5">
    <source>
        <dbReference type="ARBA" id="ARBA00022989"/>
    </source>
</evidence>
<dbReference type="InterPro" id="IPR020894">
    <property type="entry name" value="Cadherin_CS"/>
</dbReference>
<evidence type="ECO:0000256" key="8">
    <source>
        <dbReference type="SAM" id="Phobius"/>
    </source>
</evidence>
<accession>A0A183SEW9</accession>
<dbReference type="InterPro" id="IPR002126">
    <property type="entry name" value="Cadherin-like_dom"/>
</dbReference>
<evidence type="ECO:0000256" key="3">
    <source>
        <dbReference type="ARBA" id="ARBA00022737"/>
    </source>
</evidence>
<dbReference type="Proteomes" id="UP000275846">
    <property type="component" value="Unassembled WGS sequence"/>
</dbReference>
<comment type="subcellular location">
    <subcellularLocation>
        <location evidence="1">Membrane</location>
    </subcellularLocation>
</comment>
<keyword evidence="3" id="KW-0677">Repeat</keyword>
<reference evidence="10 11" key="2">
    <citation type="submission" date="2018-11" db="EMBL/GenBank/DDBJ databases">
        <authorList>
            <consortium name="Pathogen Informatics"/>
        </authorList>
    </citation>
    <scope>NUCLEOTIDE SEQUENCE [LARGE SCALE GENOMIC DNA]</scope>
    <source>
        <strain evidence="10 11">NST_G2</strain>
    </source>
</reference>
<protein>
    <submittedName>
        <fullName evidence="12">Neural-cadherin</fullName>
    </submittedName>
</protein>
<dbReference type="Pfam" id="PF00028">
    <property type="entry name" value="Cadherin"/>
    <property type="match status" value="3"/>
</dbReference>
<dbReference type="PROSITE" id="PS00232">
    <property type="entry name" value="CADHERIN_1"/>
    <property type="match status" value="3"/>
</dbReference>
<keyword evidence="6 8" id="KW-0472">Membrane</keyword>
<dbReference type="SUPFAM" id="SSF49313">
    <property type="entry name" value="Cadherin-like"/>
    <property type="match status" value="3"/>
</dbReference>
<evidence type="ECO:0000256" key="6">
    <source>
        <dbReference type="ARBA" id="ARBA00023136"/>
    </source>
</evidence>
<proteinExistence type="predicted"/>
<organism evidence="12">
    <name type="scientific">Schistocephalus solidus</name>
    <name type="common">Tapeworm</name>
    <dbReference type="NCBI Taxonomy" id="70667"/>
    <lineage>
        <taxon>Eukaryota</taxon>
        <taxon>Metazoa</taxon>
        <taxon>Spiralia</taxon>
        <taxon>Lophotrochozoa</taxon>
        <taxon>Platyhelminthes</taxon>
        <taxon>Cestoda</taxon>
        <taxon>Eucestoda</taxon>
        <taxon>Diphyllobothriidea</taxon>
        <taxon>Diphyllobothriidae</taxon>
        <taxon>Schistocephalus</taxon>
    </lineage>
</organism>
<feature type="domain" description="Cadherin" evidence="9">
    <location>
        <begin position="1"/>
        <end position="132"/>
    </location>
</feature>
<feature type="domain" description="Cadherin" evidence="9">
    <location>
        <begin position="426"/>
        <end position="567"/>
    </location>
</feature>
<evidence type="ECO:0000259" key="9">
    <source>
        <dbReference type="PROSITE" id="PS50268"/>
    </source>
</evidence>
<gene>
    <name evidence="10" type="ORF">SSLN_LOCUS2767</name>
</gene>
<dbReference type="OrthoDB" id="6079678at2759"/>
<evidence type="ECO:0000313" key="10">
    <source>
        <dbReference type="EMBL" id="VDL89152.1"/>
    </source>
</evidence>
<name>A0A183SEW9_SCHSO</name>
<dbReference type="GO" id="GO:0008013">
    <property type="term" value="F:beta-catenin binding"/>
    <property type="evidence" value="ECO:0007669"/>
    <property type="project" value="TreeGrafter"/>
</dbReference>
<feature type="domain" description="Cadherin" evidence="9">
    <location>
        <begin position="253"/>
        <end position="368"/>
    </location>
</feature>
<dbReference type="WBParaSite" id="SSLN_0000285401-mRNA-1">
    <property type="protein sequence ID" value="SSLN_0000285401-mRNA-1"/>
    <property type="gene ID" value="SSLN_0000285401"/>
</dbReference>
<evidence type="ECO:0000256" key="4">
    <source>
        <dbReference type="ARBA" id="ARBA00022837"/>
    </source>
</evidence>
<evidence type="ECO:0000313" key="12">
    <source>
        <dbReference type="WBParaSite" id="SSLN_0000285401-mRNA-1"/>
    </source>
</evidence>
<feature type="domain" description="Cadherin" evidence="9">
    <location>
        <begin position="133"/>
        <end position="253"/>
    </location>
</feature>
<sequence length="743" mass="82682">MIQVIVTDADSFAVNSYIECAEPLEDMEKQPLHFSRRISPPDIGSGTTDGLQGSHSRVQPAYFDIYTKFTLDREDDATQHVSRLVCWDAADMSFGAFDGAGKEHSRGRSRRLTSTLSVYIHVQDRNDNAPTFTQPIFSAELEENNALRAKIIQVTSKDYDTEENAVTHYKIIGNNEDASLFYLDEETGWLYAIARFDRESRDQYSLRVIAFDASESALVSPTGSSTSSSPTLVTSTATVNVQILDDNDHAPLFHENSELTIAENQNPGMLIGTVTATDLDIGPNGQVVYHLLPDNSQSLIYESKPARIMGFEMFANGTLYAARSFDREAQSRYCLQVQATDQAMSKPLSSTSRICVNILDVNDNAPVVQSIEGPDAKYERRQITQNSPLPELNGFDSTTDLYSRSVEDAEGRPFSLTPFDFPLLHISTNEAPGYCALHLEASDADEGENAEMKFFVDTRANCSSPSDWPSSSSNLYNEPLEQEPVAKKWRVFKENTFRMDERTGKLLLLRRLSREETGEYCLKLVVEDMGQPTQRTEQLLRIVLEDTSARGDWQGNTREQIGVQPRSSSQLEAKNIVIVIVLCTVSAFLAALLISAILCMVRPFNKNQQNHHRPIVRSVNIYDHTISQHPKSNSGGKFSYQTSPSLLIQTIRRGQTISTDCDETAPMTLMSGSVDRCSAVDGAWIVGTANLFGTYDPYTPGNNAQDSKDSLRLKTADGTVSSSTIHFRLHFATSIFGFLEQRI</sequence>
<keyword evidence="5 8" id="KW-1133">Transmembrane helix</keyword>
<dbReference type="SMART" id="SM00112">
    <property type="entry name" value="CA"/>
    <property type="match status" value="4"/>
</dbReference>
<dbReference type="GO" id="GO:0016342">
    <property type="term" value="C:catenin complex"/>
    <property type="evidence" value="ECO:0007669"/>
    <property type="project" value="TreeGrafter"/>
</dbReference>
<reference evidence="12" key="1">
    <citation type="submission" date="2016-06" db="UniProtKB">
        <authorList>
            <consortium name="WormBaseParasite"/>
        </authorList>
    </citation>
    <scope>IDENTIFICATION</scope>
</reference>
<dbReference type="InterPro" id="IPR039808">
    <property type="entry name" value="Cadherin"/>
</dbReference>
<evidence type="ECO:0000313" key="11">
    <source>
        <dbReference type="Proteomes" id="UP000275846"/>
    </source>
</evidence>
<feature type="transmembrane region" description="Helical" evidence="8">
    <location>
        <begin position="576"/>
        <end position="601"/>
    </location>
</feature>
<keyword evidence="11" id="KW-1185">Reference proteome</keyword>
<dbReference type="GO" id="GO:0007156">
    <property type="term" value="P:homophilic cell adhesion via plasma membrane adhesion molecules"/>
    <property type="evidence" value="ECO:0007669"/>
    <property type="project" value="InterPro"/>
</dbReference>
<evidence type="ECO:0000256" key="7">
    <source>
        <dbReference type="PROSITE-ProRule" id="PRU00043"/>
    </source>
</evidence>
<dbReference type="GO" id="GO:0016477">
    <property type="term" value="P:cell migration"/>
    <property type="evidence" value="ECO:0007669"/>
    <property type="project" value="TreeGrafter"/>
</dbReference>
<keyword evidence="2 8" id="KW-0812">Transmembrane</keyword>
<dbReference type="InterPro" id="IPR015919">
    <property type="entry name" value="Cadherin-like_sf"/>
</dbReference>
<dbReference type="PRINTS" id="PR00205">
    <property type="entry name" value="CADHERIN"/>
</dbReference>
<evidence type="ECO:0000256" key="1">
    <source>
        <dbReference type="ARBA" id="ARBA00004370"/>
    </source>
</evidence>
<dbReference type="CDD" id="cd11304">
    <property type="entry name" value="Cadherin_repeat"/>
    <property type="match status" value="3"/>
</dbReference>
<dbReference type="STRING" id="70667.A0A183SEW9"/>
<dbReference type="Gene3D" id="2.60.40.60">
    <property type="entry name" value="Cadherins"/>
    <property type="match status" value="4"/>
</dbReference>
<dbReference type="GO" id="GO:0005509">
    <property type="term" value="F:calcium ion binding"/>
    <property type="evidence" value="ECO:0007669"/>
    <property type="project" value="UniProtKB-UniRule"/>
</dbReference>
<evidence type="ECO:0000256" key="2">
    <source>
        <dbReference type="ARBA" id="ARBA00022692"/>
    </source>
</evidence>
<dbReference type="AlphaFoldDB" id="A0A183SEW9"/>
<keyword evidence="4 7" id="KW-0106">Calcium</keyword>
<dbReference type="PANTHER" id="PTHR24027">
    <property type="entry name" value="CADHERIN-23"/>
    <property type="match status" value="1"/>
</dbReference>
<dbReference type="GO" id="GO:0045296">
    <property type="term" value="F:cadherin binding"/>
    <property type="evidence" value="ECO:0007669"/>
    <property type="project" value="TreeGrafter"/>
</dbReference>
<dbReference type="PANTHER" id="PTHR24027:SF423">
    <property type="entry name" value="PROTOCADHERIN-16"/>
    <property type="match status" value="1"/>
</dbReference>
<dbReference type="PROSITE" id="PS50268">
    <property type="entry name" value="CADHERIN_2"/>
    <property type="match status" value="4"/>
</dbReference>
<dbReference type="EMBL" id="UYSU01032330">
    <property type="protein sequence ID" value="VDL89152.1"/>
    <property type="molecule type" value="Genomic_DNA"/>
</dbReference>
<dbReference type="FunFam" id="2.60.40.60:FF:000020">
    <property type="entry name" value="Dachsous cadherin-related 1b"/>
    <property type="match status" value="1"/>
</dbReference>